<keyword evidence="1" id="KW-0812">Transmembrane</keyword>
<organism evidence="2 3">
    <name type="scientific">Thermoleptolyngbya sichuanensis A183</name>
    <dbReference type="NCBI Taxonomy" id="2737172"/>
    <lineage>
        <taxon>Bacteria</taxon>
        <taxon>Bacillati</taxon>
        <taxon>Cyanobacteriota</taxon>
        <taxon>Cyanophyceae</taxon>
        <taxon>Oculatellales</taxon>
        <taxon>Oculatellaceae</taxon>
        <taxon>Thermoleptolyngbya</taxon>
        <taxon>Thermoleptolyngbya sichuanensis</taxon>
    </lineage>
</organism>
<evidence type="ECO:0000313" key="3">
    <source>
        <dbReference type="Proteomes" id="UP000505210"/>
    </source>
</evidence>
<reference evidence="2 3" key="1">
    <citation type="submission" date="2020-05" db="EMBL/GenBank/DDBJ databases">
        <title>Complete genome sequence of of a novel Thermoleptolyngbya strain isolated from hot springs of Ganzi, Sichuan China.</title>
        <authorList>
            <person name="Tang J."/>
            <person name="Daroch M."/>
            <person name="Li L."/>
            <person name="Waleron K."/>
            <person name="Waleron M."/>
            <person name="Waleron M."/>
        </authorList>
    </citation>
    <scope>NUCLEOTIDE SEQUENCE [LARGE SCALE GENOMIC DNA]</scope>
    <source>
        <strain evidence="2 3">PKUAC-SCTA183</strain>
    </source>
</reference>
<dbReference type="EMBL" id="CP053661">
    <property type="protein sequence ID" value="QKD83531.1"/>
    <property type="molecule type" value="Genomic_DNA"/>
</dbReference>
<dbReference type="KEGG" id="theu:HPC62_16180"/>
<name>A0A6M8BIP8_9CYAN</name>
<protein>
    <submittedName>
        <fullName evidence="2">Uncharacterized protein</fullName>
    </submittedName>
</protein>
<evidence type="ECO:0000313" key="2">
    <source>
        <dbReference type="EMBL" id="QKD83531.1"/>
    </source>
</evidence>
<proteinExistence type="predicted"/>
<sequence length="68" mass="8073">MSINYCGTKSRVMAIAIFWIRSRCVILMFLLIGSTKRRAYGKMPKRRWLSRKFPGVQFCRTSKSRPER</sequence>
<accession>A0A6M8BIP8</accession>
<keyword evidence="1" id="KW-0472">Membrane</keyword>
<dbReference type="Proteomes" id="UP000505210">
    <property type="component" value="Chromosome"/>
</dbReference>
<dbReference type="AlphaFoldDB" id="A0A6M8BIP8"/>
<evidence type="ECO:0000256" key="1">
    <source>
        <dbReference type="SAM" id="Phobius"/>
    </source>
</evidence>
<keyword evidence="1" id="KW-1133">Transmembrane helix</keyword>
<gene>
    <name evidence="2" type="ORF">HPC62_16180</name>
</gene>
<feature type="transmembrane region" description="Helical" evidence="1">
    <location>
        <begin position="12"/>
        <end position="33"/>
    </location>
</feature>
<keyword evidence="3" id="KW-1185">Reference proteome</keyword>